<dbReference type="InterPro" id="IPR000985">
    <property type="entry name" value="Lectin_LegA_CS"/>
</dbReference>
<feature type="transmembrane region" description="Helical" evidence="24">
    <location>
        <begin position="34"/>
        <end position="54"/>
    </location>
</feature>
<evidence type="ECO:0000256" key="5">
    <source>
        <dbReference type="ARBA" id="ARBA00022475"/>
    </source>
</evidence>
<accession>A0A2G2XP58</accession>
<keyword evidence="8 24" id="KW-0812">Transmembrane</keyword>
<evidence type="ECO:0000256" key="4">
    <source>
        <dbReference type="ARBA" id="ARBA00012513"/>
    </source>
</evidence>
<dbReference type="FunFam" id="3.30.200.20:FF:000168">
    <property type="entry name" value="L-type lectin-domain containing receptor kinase IX.1"/>
    <property type="match status" value="1"/>
</dbReference>
<feature type="binding site" evidence="22">
    <location>
        <position position="413"/>
    </location>
    <ligand>
        <name>ATP</name>
        <dbReference type="ChEBI" id="CHEBI:30616"/>
    </ligand>
</feature>
<keyword evidence="15 24" id="KW-1133">Transmembrane helix</keyword>
<dbReference type="Gene3D" id="1.10.510.10">
    <property type="entry name" value="Transferase(Phosphotransferase) domain 1"/>
    <property type="match status" value="1"/>
</dbReference>
<comment type="subcellular location">
    <subcellularLocation>
        <location evidence="1">Cell membrane</location>
        <topology evidence="1">Single-pass type I membrane protein</topology>
    </subcellularLocation>
</comment>
<dbReference type="GO" id="GO:0030246">
    <property type="term" value="F:carbohydrate binding"/>
    <property type="evidence" value="ECO:0007669"/>
    <property type="project" value="UniProtKB-KW"/>
</dbReference>
<dbReference type="PANTHER" id="PTHR27007">
    <property type="match status" value="1"/>
</dbReference>
<dbReference type="OrthoDB" id="1276959at2759"/>
<keyword evidence="13" id="KW-0611">Plant defense</keyword>
<dbReference type="InterPro" id="IPR001220">
    <property type="entry name" value="Legume_lectin_dom"/>
</dbReference>
<evidence type="ECO:0000256" key="12">
    <source>
        <dbReference type="ARBA" id="ARBA00022777"/>
    </source>
</evidence>
<gene>
    <name evidence="26" type="ORF">CQW23_01638</name>
</gene>
<feature type="transmembrane region" description="Helical" evidence="24">
    <location>
        <begin position="7"/>
        <end position="28"/>
    </location>
</feature>
<dbReference type="Proteomes" id="UP000224567">
    <property type="component" value="Unassembled WGS sequence"/>
</dbReference>
<feature type="transmembrane region" description="Helical" evidence="24">
    <location>
        <begin position="316"/>
        <end position="341"/>
    </location>
</feature>
<feature type="compositionally biased region" description="Low complexity" evidence="23">
    <location>
        <begin position="708"/>
        <end position="728"/>
    </location>
</feature>
<dbReference type="SUPFAM" id="SSF49899">
    <property type="entry name" value="Concanavalin A-like lectins/glucanases"/>
    <property type="match status" value="1"/>
</dbReference>
<evidence type="ECO:0000256" key="24">
    <source>
        <dbReference type="SAM" id="Phobius"/>
    </source>
</evidence>
<dbReference type="InterPro" id="IPR011009">
    <property type="entry name" value="Kinase-like_dom_sf"/>
</dbReference>
<evidence type="ECO:0000256" key="20">
    <source>
        <dbReference type="ARBA" id="ARBA00058818"/>
    </source>
</evidence>
<evidence type="ECO:0000256" key="14">
    <source>
        <dbReference type="ARBA" id="ARBA00022840"/>
    </source>
</evidence>
<keyword evidence="7" id="KW-0808">Transferase</keyword>
<evidence type="ECO:0000256" key="23">
    <source>
        <dbReference type="SAM" id="MobiDB-lite"/>
    </source>
</evidence>
<comment type="similarity">
    <text evidence="3">In the C-terminal section; belongs to the protein kinase superfamily. Ser/Thr protein kinase family.</text>
</comment>
<comment type="similarity">
    <text evidence="2">In the N-terminal section; belongs to the leguminous lectin family.</text>
</comment>
<feature type="domain" description="Protein kinase" evidence="25">
    <location>
        <begin position="384"/>
        <end position="662"/>
    </location>
</feature>
<dbReference type="InterPro" id="IPR050528">
    <property type="entry name" value="L-type_Lectin-RKs"/>
</dbReference>
<keyword evidence="10" id="KW-0430">Lectin</keyword>
<evidence type="ECO:0000256" key="13">
    <source>
        <dbReference type="ARBA" id="ARBA00022821"/>
    </source>
</evidence>
<dbReference type="InterPro" id="IPR008271">
    <property type="entry name" value="Ser/Thr_kinase_AS"/>
</dbReference>
<dbReference type="FunFam" id="2.60.120.200:FF:000103">
    <property type="entry name" value="L-type lectin-domain containing receptor kinase IX.1"/>
    <property type="match status" value="1"/>
</dbReference>
<dbReference type="Pfam" id="PF00139">
    <property type="entry name" value="Lectin_legB"/>
    <property type="match status" value="1"/>
</dbReference>
<organism evidence="26 27">
    <name type="scientific">Capsicum baccatum</name>
    <name type="common">Peruvian pepper</name>
    <dbReference type="NCBI Taxonomy" id="33114"/>
    <lineage>
        <taxon>Eukaryota</taxon>
        <taxon>Viridiplantae</taxon>
        <taxon>Streptophyta</taxon>
        <taxon>Embryophyta</taxon>
        <taxon>Tracheophyta</taxon>
        <taxon>Spermatophyta</taxon>
        <taxon>Magnoliopsida</taxon>
        <taxon>eudicotyledons</taxon>
        <taxon>Gunneridae</taxon>
        <taxon>Pentapetalae</taxon>
        <taxon>asterids</taxon>
        <taxon>lamiids</taxon>
        <taxon>Solanales</taxon>
        <taxon>Solanaceae</taxon>
        <taxon>Solanoideae</taxon>
        <taxon>Capsiceae</taxon>
        <taxon>Capsicum</taxon>
    </lineage>
</organism>
<keyword evidence="9" id="KW-0732">Signal</keyword>
<dbReference type="FunFam" id="1.10.510.10:FF:000240">
    <property type="entry name" value="Lectin-domain containing receptor kinase A4.3"/>
    <property type="match status" value="1"/>
</dbReference>
<keyword evidence="27" id="KW-1185">Reference proteome</keyword>
<evidence type="ECO:0000256" key="2">
    <source>
        <dbReference type="ARBA" id="ARBA00008536"/>
    </source>
</evidence>
<reference evidence="26 27" key="1">
    <citation type="journal article" date="2017" name="Genome Biol.">
        <title>New reference genome sequences of hot pepper reveal the massive evolution of plant disease-resistance genes by retroduplication.</title>
        <authorList>
            <person name="Kim S."/>
            <person name="Park J."/>
            <person name="Yeom S.I."/>
            <person name="Kim Y.M."/>
            <person name="Seo E."/>
            <person name="Kim K.T."/>
            <person name="Kim M.S."/>
            <person name="Lee J.M."/>
            <person name="Cheong K."/>
            <person name="Shin H.S."/>
            <person name="Kim S.B."/>
            <person name="Han K."/>
            <person name="Lee J."/>
            <person name="Park M."/>
            <person name="Lee H.A."/>
            <person name="Lee H.Y."/>
            <person name="Lee Y."/>
            <person name="Oh S."/>
            <person name="Lee J.H."/>
            <person name="Choi E."/>
            <person name="Choi E."/>
            <person name="Lee S.E."/>
            <person name="Jeon J."/>
            <person name="Kim H."/>
            <person name="Choi G."/>
            <person name="Song H."/>
            <person name="Lee J."/>
            <person name="Lee S.C."/>
            <person name="Kwon J.K."/>
            <person name="Lee H.Y."/>
            <person name="Koo N."/>
            <person name="Hong Y."/>
            <person name="Kim R.W."/>
            <person name="Kang W.H."/>
            <person name="Huh J.H."/>
            <person name="Kang B.C."/>
            <person name="Yang T.J."/>
            <person name="Lee Y.H."/>
            <person name="Bennetzen J.L."/>
            <person name="Choi D."/>
        </authorList>
    </citation>
    <scope>NUCLEOTIDE SEQUENCE [LARGE SCALE GENOMIC DNA]</scope>
    <source>
        <strain evidence="27">cv. PBC81</strain>
    </source>
</reference>
<dbReference type="Pfam" id="PF00069">
    <property type="entry name" value="Pkinase"/>
    <property type="match status" value="1"/>
</dbReference>
<evidence type="ECO:0000256" key="15">
    <source>
        <dbReference type="ARBA" id="ARBA00022989"/>
    </source>
</evidence>
<protein>
    <recommendedName>
        <fullName evidence="4">non-specific serine/threonine protein kinase</fullName>
        <ecNumber evidence="4">2.7.11.1</ecNumber>
    </recommendedName>
</protein>
<keyword evidence="12" id="KW-0418">Kinase</keyword>
<evidence type="ECO:0000259" key="25">
    <source>
        <dbReference type="PROSITE" id="PS50011"/>
    </source>
</evidence>
<keyword evidence="14 22" id="KW-0067">ATP-binding</keyword>
<dbReference type="SUPFAM" id="SSF56112">
    <property type="entry name" value="Protein kinase-like (PK-like)"/>
    <property type="match status" value="1"/>
</dbReference>
<feature type="region of interest" description="Disordered" evidence="23">
    <location>
        <begin position="703"/>
        <end position="728"/>
    </location>
</feature>
<comment type="caution">
    <text evidence="26">The sequence shown here is derived from an EMBL/GenBank/DDBJ whole genome shotgun (WGS) entry which is preliminary data.</text>
</comment>
<evidence type="ECO:0000256" key="19">
    <source>
        <dbReference type="ARBA" id="ARBA00058054"/>
    </source>
</evidence>
<sequence length="728" mass="81604">MIYVIGIYKIIFSSPTIRSIICLTMVVFPSLSSLTYLVFLLLIIPFVTSLSFNFDGFNPNDQNVTYEGDAYPANGVIQLTKNQLDSGSNDSIGRATYSKALHLWDRASGNVTDFDTHFSFSINSQRRKFYADGLAFFLSPAGSRILGKSSVGGRLGLTIDGQQLNTSRNHFVAVEFDTFKNWYDPPGDHVGVDINSMQSVVNVTWSSSIPDGRTTDAWISYNSTSKNLSVVFTGFRLQGNTTVTVRQRLSYNLDLREYLPEWVTFGFTGATGDLFALQSIYSWNFTSSLEHNDNITDPDITLPNPKPEHAPKKNKLGLVIGVVSGSCVLVAVSFLMLFAFWRKRNVREDEDDDIIDGSMTNEFERSTGPKKFLYNELARYTNNFSREEMLGQGGFGGVYKGYMRELNAYIAVKRVSRESKQGIKEYASEVRIISRLRHKHLVQLIGWCHEKRELLLVYDFMPNGSLDYHLFKGKSHLTWPIRFKIAQGLASALLYLHEEWEQCVVHRDIKSSNIMLDSNFNAKLGDFGLARLVDHDKGSQTTVLAGTMGYMAPECVTTGKANKETDVYSFGIVALEIACGRKPIDPKAEERQVNIVDWVWRLYGMGDLHEAVDPKLSSDFNEQEMEHLLIVGLWCAHPDNNCRPSIRQVIHVLNFEAPLPTLPPNMPVPTYCSPSQSGLTTTFSSPYVSNGPQISEIHYSETRDYTDSSNNTAASAASSPSTSLLHTR</sequence>
<reference evidence="27" key="2">
    <citation type="journal article" date="2017" name="J. Anim. Genet.">
        <title>Multiple reference genome sequences of hot pepper reveal the massive evolution of plant disease resistance genes by retroduplication.</title>
        <authorList>
            <person name="Kim S."/>
            <person name="Park J."/>
            <person name="Yeom S.-I."/>
            <person name="Kim Y.-M."/>
            <person name="Seo E."/>
            <person name="Kim K.-T."/>
            <person name="Kim M.-S."/>
            <person name="Lee J.M."/>
            <person name="Cheong K."/>
            <person name="Shin H.-S."/>
            <person name="Kim S.-B."/>
            <person name="Han K."/>
            <person name="Lee J."/>
            <person name="Park M."/>
            <person name="Lee H.-A."/>
            <person name="Lee H.-Y."/>
            <person name="Lee Y."/>
            <person name="Oh S."/>
            <person name="Lee J.H."/>
            <person name="Choi E."/>
            <person name="Choi E."/>
            <person name="Lee S.E."/>
            <person name="Jeon J."/>
            <person name="Kim H."/>
            <person name="Choi G."/>
            <person name="Song H."/>
            <person name="Lee J."/>
            <person name="Lee S.-C."/>
            <person name="Kwon J.-K."/>
            <person name="Lee H.-Y."/>
            <person name="Koo N."/>
            <person name="Hong Y."/>
            <person name="Kim R.W."/>
            <person name="Kang W.-H."/>
            <person name="Huh J.H."/>
            <person name="Kang B.-C."/>
            <person name="Yang T.-J."/>
            <person name="Lee Y.-H."/>
            <person name="Bennetzen J.L."/>
            <person name="Choi D."/>
        </authorList>
    </citation>
    <scope>NUCLEOTIDE SEQUENCE [LARGE SCALE GENOMIC DNA]</scope>
    <source>
        <strain evidence="27">cv. PBC81</strain>
    </source>
</reference>
<dbReference type="InterPro" id="IPR000719">
    <property type="entry name" value="Prot_kinase_dom"/>
</dbReference>
<dbReference type="PROSITE" id="PS00308">
    <property type="entry name" value="LECTIN_LEGUME_ALPHA"/>
    <property type="match status" value="1"/>
</dbReference>
<dbReference type="InterPro" id="IPR019825">
    <property type="entry name" value="Lectin_legB_Mn/Ca_BS"/>
</dbReference>
<dbReference type="GO" id="GO:0002229">
    <property type="term" value="P:defense response to oomycetes"/>
    <property type="evidence" value="ECO:0007669"/>
    <property type="project" value="UniProtKB-ARBA"/>
</dbReference>
<evidence type="ECO:0000256" key="10">
    <source>
        <dbReference type="ARBA" id="ARBA00022734"/>
    </source>
</evidence>
<keyword evidence="5" id="KW-1003">Cell membrane</keyword>
<dbReference type="PROSITE" id="PS00108">
    <property type="entry name" value="PROTEIN_KINASE_ST"/>
    <property type="match status" value="1"/>
</dbReference>
<comment type="subunit">
    <text evidence="21">Interacts with ABCG40.</text>
</comment>
<dbReference type="PROSITE" id="PS00107">
    <property type="entry name" value="PROTEIN_KINASE_ATP"/>
    <property type="match status" value="1"/>
</dbReference>
<evidence type="ECO:0000256" key="8">
    <source>
        <dbReference type="ARBA" id="ARBA00022692"/>
    </source>
</evidence>
<evidence type="ECO:0000313" key="26">
    <source>
        <dbReference type="EMBL" id="PHT59275.1"/>
    </source>
</evidence>
<dbReference type="CDD" id="cd14066">
    <property type="entry name" value="STKc_IRAK"/>
    <property type="match status" value="1"/>
</dbReference>
<proteinExistence type="inferred from homology"/>
<dbReference type="InterPro" id="IPR017441">
    <property type="entry name" value="Protein_kinase_ATP_BS"/>
</dbReference>
<dbReference type="EMBL" id="MLFT02000001">
    <property type="protein sequence ID" value="PHT59275.1"/>
    <property type="molecule type" value="Genomic_DNA"/>
</dbReference>
<evidence type="ECO:0000256" key="17">
    <source>
        <dbReference type="ARBA" id="ARBA00023170"/>
    </source>
</evidence>
<evidence type="ECO:0000256" key="1">
    <source>
        <dbReference type="ARBA" id="ARBA00004251"/>
    </source>
</evidence>
<evidence type="ECO:0000256" key="21">
    <source>
        <dbReference type="ARBA" id="ARBA00063357"/>
    </source>
</evidence>
<dbReference type="PROSITE" id="PS50011">
    <property type="entry name" value="PROTEIN_KINASE_DOM"/>
    <property type="match status" value="1"/>
</dbReference>
<dbReference type="GO" id="GO:0005886">
    <property type="term" value="C:plasma membrane"/>
    <property type="evidence" value="ECO:0007669"/>
    <property type="project" value="UniProtKB-SubCell"/>
</dbReference>
<dbReference type="EC" id="2.7.11.1" evidence="4"/>
<evidence type="ECO:0000256" key="3">
    <source>
        <dbReference type="ARBA" id="ARBA00010217"/>
    </source>
</evidence>
<keyword evidence="18" id="KW-0325">Glycoprotein</keyword>
<dbReference type="GO" id="GO:0004674">
    <property type="term" value="F:protein serine/threonine kinase activity"/>
    <property type="evidence" value="ECO:0007669"/>
    <property type="project" value="UniProtKB-KW"/>
</dbReference>
<comment type="function">
    <text evidence="20">Promotes hydrogen peroxide H(2)O(2) production and cell death.</text>
</comment>
<name>A0A2G2XP58_CAPBA</name>
<evidence type="ECO:0000256" key="9">
    <source>
        <dbReference type="ARBA" id="ARBA00022729"/>
    </source>
</evidence>
<keyword evidence="16 24" id="KW-0472">Membrane</keyword>
<keyword evidence="6" id="KW-0723">Serine/threonine-protein kinase</keyword>
<evidence type="ECO:0000256" key="22">
    <source>
        <dbReference type="PROSITE-ProRule" id="PRU10141"/>
    </source>
</evidence>
<dbReference type="AlphaFoldDB" id="A0A2G2XP58"/>
<keyword evidence="11 22" id="KW-0547">Nucleotide-binding</keyword>
<dbReference type="Gene3D" id="2.60.120.200">
    <property type="match status" value="1"/>
</dbReference>
<evidence type="ECO:0000256" key="7">
    <source>
        <dbReference type="ARBA" id="ARBA00022679"/>
    </source>
</evidence>
<evidence type="ECO:0000256" key="16">
    <source>
        <dbReference type="ARBA" id="ARBA00023136"/>
    </source>
</evidence>
<evidence type="ECO:0000256" key="6">
    <source>
        <dbReference type="ARBA" id="ARBA00022527"/>
    </source>
</evidence>
<evidence type="ECO:0000313" key="27">
    <source>
        <dbReference type="Proteomes" id="UP000224567"/>
    </source>
</evidence>
<evidence type="ECO:0000256" key="18">
    <source>
        <dbReference type="ARBA" id="ARBA00023180"/>
    </source>
</evidence>
<evidence type="ECO:0000256" key="11">
    <source>
        <dbReference type="ARBA" id="ARBA00022741"/>
    </source>
</evidence>
<dbReference type="CDD" id="cd06899">
    <property type="entry name" value="lectin_legume_LecRK_Arcelin_ConA"/>
    <property type="match status" value="1"/>
</dbReference>
<dbReference type="Gene3D" id="3.30.200.20">
    <property type="entry name" value="Phosphorylase Kinase, domain 1"/>
    <property type="match status" value="1"/>
</dbReference>
<dbReference type="GO" id="GO:0009626">
    <property type="term" value="P:plant-type hypersensitive response"/>
    <property type="evidence" value="ECO:0007669"/>
    <property type="project" value="UniProtKB-ARBA"/>
</dbReference>
<dbReference type="GO" id="GO:0005524">
    <property type="term" value="F:ATP binding"/>
    <property type="evidence" value="ECO:0007669"/>
    <property type="project" value="UniProtKB-UniRule"/>
</dbReference>
<keyword evidence="17" id="KW-0675">Receptor</keyword>
<dbReference type="SMART" id="SM00220">
    <property type="entry name" value="S_TKc"/>
    <property type="match status" value="1"/>
</dbReference>
<dbReference type="STRING" id="33114.A0A2G2XP58"/>
<comment type="function">
    <text evidence="19">Involved in resistance response to the pathogenic oomycetes Phytophthora infestans and Phytophthora capsici.</text>
</comment>
<dbReference type="PROSITE" id="PS00307">
    <property type="entry name" value="LECTIN_LEGUME_BETA"/>
    <property type="match status" value="1"/>
</dbReference>
<dbReference type="InterPro" id="IPR013320">
    <property type="entry name" value="ConA-like_dom_sf"/>
</dbReference>